<dbReference type="HOGENOM" id="CLU_112462_0_0_4"/>
<dbReference type="EMBL" id="CP001025">
    <property type="protein sequence ID" value="ACB63710.1"/>
    <property type="molecule type" value="Genomic_DNA"/>
</dbReference>
<accession>B1YMZ6</accession>
<organism evidence="1 2">
    <name type="scientific">Burkholderia ambifaria (strain MC40-6)</name>
    <dbReference type="NCBI Taxonomy" id="398577"/>
    <lineage>
        <taxon>Bacteria</taxon>
        <taxon>Pseudomonadati</taxon>
        <taxon>Pseudomonadota</taxon>
        <taxon>Betaproteobacteria</taxon>
        <taxon>Burkholderiales</taxon>
        <taxon>Burkholderiaceae</taxon>
        <taxon>Burkholderia</taxon>
        <taxon>Burkholderia cepacia complex</taxon>
    </lineage>
</organism>
<name>B1YMZ6_BURA4</name>
<dbReference type="AlphaFoldDB" id="B1YMZ6"/>
<dbReference type="InterPro" id="IPR018697">
    <property type="entry name" value="DUF2199"/>
</dbReference>
<evidence type="ECO:0000313" key="1">
    <source>
        <dbReference type="EMBL" id="ACB63710.1"/>
    </source>
</evidence>
<dbReference type="KEGG" id="bac:BamMC406_1219"/>
<evidence type="ECO:0000313" key="2">
    <source>
        <dbReference type="Proteomes" id="UP000001680"/>
    </source>
</evidence>
<sequence length="170" mass="19173">MGLLRFKCSQCSEWHEGEPSIGFKVPGYLLDIAEADREARAWWSEDQCVIDSRYFFVRACLEIPIIDAAEPFLWGIWVSLSELNFKDYEARLASGDLGGPYFSWLANQLPGYPSVEGLKARTFPQVGTDRPLIELEQTNHPLSIDFHSGITEARAQQLFAMAFHPGSISD</sequence>
<evidence type="ECO:0008006" key="3">
    <source>
        <dbReference type="Google" id="ProtNLM"/>
    </source>
</evidence>
<protein>
    <recommendedName>
        <fullName evidence="3">DUF2199 domain-containing protein</fullName>
    </recommendedName>
</protein>
<dbReference type="Pfam" id="PF09965">
    <property type="entry name" value="DUF2199"/>
    <property type="match status" value="1"/>
</dbReference>
<reference evidence="2" key="1">
    <citation type="submission" date="2008-04" db="EMBL/GenBank/DDBJ databases">
        <title>Complete sequence of chromosome 1 of Burkholderia ambifaria MC40-6.</title>
        <authorList>
            <person name="Copeland A."/>
            <person name="Lucas S."/>
            <person name="Lapidus A."/>
            <person name="Glavina del Rio T."/>
            <person name="Dalin E."/>
            <person name="Tice H."/>
            <person name="Pitluck S."/>
            <person name="Chain P."/>
            <person name="Malfatti S."/>
            <person name="Shin M."/>
            <person name="Vergez L."/>
            <person name="Lang D."/>
            <person name="Schmutz J."/>
            <person name="Larimer F."/>
            <person name="Land M."/>
            <person name="Hauser L."/>
            <person name="Kyrpides N."/>
            <person name="Lykidis A."/>
            <person name="Ramette A."/>
            <person name="Konstantinidis K."/>
            <person name="Tiedje J."/>
            <person name="Richardson P."/>
        </authorList>
    </citation>
    <scope>NUCLEOTIDE SEQUENCE [LARGE SCALE GENOMIC DNA]</scope>
    <source>
        <strain evidence="2">MC40-6</strain>
    </source>
</reference>
<dbReference type="Proteomes" id="UP000001680">
    <property type="component" value="Chromosome 1"/>
</dbReference>
<gene>
    <name evidence="1" type="ordered locus">BamMC406_1219</name>
</gene>
<dbReference type="OrthoDB" id="4404538at2"/>
<proteinExistence type="predicted"/>